<evidence type="ECO:0000256" key="3">
    <source>
        <dbReference type="ARBA" id="ARBA00022553"/>
    </source>
</evidence>
<name>A0A3B5LGU1_9TELE</name>
<evidence type="ECO:0000256" key="5">
    <source>
        <dbReference type="ARBA" id="ARBA00022737"/>
    </source>
</evidence>
<dbReference type="GO" id="GO:0010992">
    <property type="term" value="P:ubiquitin recycling"/>
    <property type="evidence" value="ECO:0007669"/>
    <property type="project" value="TreeGrafter"/>
</dbReference>
<dbReference type="Gene3D" id="1.20.1280.50">
    <property type="match status" value="1"/>
</dbReference>
<dbReference type="PROSITE" id="PS50181">
    <property type="entry name" value="FBOX"/>
    <property type="match status" value="1"/>
</dbReference>
<dbReference type="InterPro" id="IPR036322">
    <property type="entry name" value="WD40_repeat_dom_sf"/>
</dbReference>
<comment type="subcellular location">
    <subcellularLocation>
        <location evidence="1">Nucleus</location>
    </subcellularLocation>
</comment>
<feature type="repeat" description="WD" evidence="9">
    <location>
        <begin position="413"/>
        <end position="452"/>
    </location>
</feature>
<dbReference type="GO" id="GO:0031146">
    <property type="term" value="P:SCF-dependent proteasomal ubiquitin-dependent protein catabolic process"/>
    <property type="evidence" value="ECO:0007669"/>
    <property type="project" value="UniProtKB-ARBA"/>
</dbReference>
<dbReference type="CDD" id="cd00200">
    <property type="entry name" value="WD40"/>
    <property type="match status" value="1"/>
</dbReference>
<proteinExistence type="predicted"/>
<dbReference type="PROSITE" id="PS50294">
    <property type="entry name" value="WD_REPEATS_REGION"/>
    <property type="match status" value="6"/>
</dbReference>
<dbReference type="GO" id="GO:0005737">
    <property type="term" value="C:cytoplasm"/>
    <property type="evidence" value="ECO:0007669"/>
    <property type="project" value="TreeGrafter"/>
</dbReference>
<dbReference type="GO" id="GO:0005634">
    <property type="term" value="C:nucleus"/>
    <property type="evidence" value="ECO:0007669"/>
    <property type="project" value="UniProtKB-SubCell"/>
</dbReference>
<feature type="repeat" description="WD" evidence="9">
    <location>
        <begin position="373"/>
        <end position="412"/>
    </location>
</feature>
<feature type="repeat" description="WD" evidence="9">
    <location>
        <begin position="293"/>
        <end position="332"/>
    </location>
</feature>
<dbReference type="Proteomes" id="UP000261380">
    <property type="component" value="Unplaced"/>
</dbReference>
<feature type="repeat" description="WD" evidence="9">
    <location>
        <begin position="253"/>
        <end position="292"/>
    </location>
</feature>
<dbReference type="PROSITE" id="PS50082">
    <property type="entry name" value="WD_REPEATS_2"/>
    <property type="match status" value="7"/>
</dbReference>
<dbReference type="InterPro" id="IPR015943">
    <property type="entry name" value="WD40/YVTN_repeat-like_dom_sf"/>
</dbReference>
<dbReference type="SMART" id="SM00256">
    <property type="entry name" value="FBOX"/>
    <property type="match status" value="1"/>
</dbReference>
<keyword evidence="4 9" id="KW-0853">WD repeat</keyword>
<dbReference type="Pfam" id="PF12937">
    <property type="entry name" value="F-box-like"/>
    <property type="match status" value="1"/>
</dbReference>
<dbReference type="GeneTree" id="ENSGT00940000154986"/>
<dbReference type="InterPro" id="IPR036047">
    <property type="entry name" value="F-box-like_dom_sf"/>
</dbReference>
<dbReference type="PANTHER" id="PTHR19849">
    <property type="entry name" value="PHOSPHOLIPASE A-2-ACTIVATING PROTEIN"/>
    <property type="match status" value="1"/>
</dbReference>
<dbReference type="SMART" id="SM00320">
    <property type="entry name" value="WD40"/>
    <property type="match status" value="7"/>
</dbReference>
<dbReference type="CDD" id="cd22133">
    <property type="entry name" value="F-box_FBXW7"/>
    <property type="match status" value="1"/>
</dbReference>
<dbReference type="AlphaFoldDB" id="A0A3B5LGU1"/>
<dbReference type="PROSITE" id="PS00678">
    <property type="entry name" value="WD_REPEATS_1"/>
    <property type="match status" value="5"/>
</dbReference>
<feature type="repeat" description="WD" evidence="9">
    <location>
        <begin position="220"/>
        <end position="252"/>
    </location>
</feature>
<dbReference type="FunFam" id="2.130.10.10:FF:000032">
    <property type="entry name" value="F-box/WD repeat-containing protein 7 isoform X1"/>
    <property type="match status" value="1"/>
</dbReference>
<dbReference type="PANTHER" id="PTHR19849:SF1">
    <property type="entry name" value="F-BOX_WD REPEAT-CONTAINING PROTEIN 7"/>
    <property type="match status" value="1"/>
</dbReference>
<dbReference type="InterPro" id="IPR019775">
    <property type="entry name" value="WD40_repeat_CS"/>
</dbReference>
<feature type="repeat" description="WD" evidence="9">
    <location>
        <begin position="333"/>
        <end position="372"/>
    </location>
</feature>
<comment type="pathway">
    <text evidence="2">Protein modification; protein ubiquitination.</text>
</comment>
<evidence type="ECO:0000256" key="6">
    <source>
        <dbReference type="ARBA" id="ARBA00022786"/>
    </source>
</evidence>
<dbReference type="PRINTS" id="PR00320">
    <property type="entry name" value="GPROTEINBRPT"/>
</dbReference>
<evidence type="ECO:0000256" key="8">
    <source>
        <dbReference type="ARBA" id="ARBA00039915"/>
    </source>
</evidence>
<evidence type="ECO:0000313" key="12">
    <source>
        <dbReference type="Proteomes" id="UP000261380"/>
    </source>
</evidence>
<evidence type="ECO:0000313" key="11">
    <source>
        <dbReference type="Ensembl" id="ENSXCOP00000009810.1"/>
    </source>
</evidence>
<keyword evidence="3" id="KW-0597">Phosphoprotein</keyword>
<reference evidence="11" key="1">
    <citation type="submission" date="2025-08" db="UniProtKB">
        <authorList>
            <consortium name="Ensembl"/>
        </authorList>
    </citation>
    <scope>IDENTIFICATION</scope>
</reference>
<protein>
    <recommendedName>
        <fullName evidence="8">F-box/WD repeat-containing protein 7</fullName>
    </recommendedName>
</protein>
<accession>A0A3B5LGU1</accession>
<keyword evidence="5" id="KW-0677">Repeat</keyword>
<reference evidence="11" key="2">
    <citation type="submission" date="2025-09" db="UniProtKB">
        <authorList>
            <consortium name="Ensembl"/>
        </authorList>
    </citation>
    <scope>IDENTIFICATION</scope>
</reference>
<dbReference type="GO" id="GO:0042752">
    <property type="term" value="P:regulation of circadian rhythm"/>
    <property type="evidence" value="ECO:0007669"/>
    <property type="project" value="UniProtKB-ARBA"/>
</dbReference>
<keyword evidence="7" id="KW-0539">Nucleus</keyword>
<keyword evidence="6" id="KW-0833">Ubl conjugation pathway</keyword>
<dbReference type="GO" id="GO:1901800">
    <property type="term" value="P:positive regulation of proteasomal protein catabolic process"/>
    <property type="evidence" value="ECO:0007669"/>
    <property type="project" value="UniProtKB-ARBA"/>
</dbReference>
<evidence type="ECO:0000256" key="9">
    <source>
        <dbReference type="PROSITE-ProRule" id="PRU00221"/>
    </source>
</evidence>
<dbReference type="FunFam" id="1.20.1280.50:FF:000004">
    <property type="entry name" value="F-box/WD repeat-containing protein 7 isoform X1"/>
    <property type="match status" value="1"/>
</dbReference>
<dbReference type="SUPFAM" id="SSF81383">
    <property type="entry name" value="F-box domain"/>
    <property type="match status" value="1"/>
</dbReference>
<dbReference type="STRING" id="32473.ENSXCOP00000009810"/>
<dbReference type="Ensembl" id="ENSXCOT00000009928.1">
    <property type="protein sequence ID" value="ENSXCOP00000009810.1"/>
    <property type="gene ID" value="ENSXCOG00000007445.1"/>
</dbReference>
<keyword evidence="12" id="KW-1185">Reference proteome</keyword>
<dbReference type="InterPro" id="IPR001810">
    <property type="entry name" value="F-box_dom"/>
</dbReference>
<sequence>FGFYHKVKVFFFLLMKRKLDHGPDGRPFPSGKKHCKGNGLAQATPTTFGDLRLANGHSAQRRRVNSGPPPSGLQDWLLTFQTWSGPERLLALDELIDRCETSQVKHMMQVIEPQFQRDFISLLPKELALYVLTFLAPRDLLQAAQTCRYWRILAEDNLLWREKCREEDGVPYRRRESVRPDASFSPWKSVYIRQHRIETNWRMGDTGEPMELKGHDDHVITCLQFSGDLIVSGSDDNTLKVWSAVTGKCLRTLAGHSGGVWCSQMAGATVISGSTDRTLRVWDAESGECVHALYGHTSTVRCMHLHGERVVSGSRDTTLRVWDVSTGRCEHVLTGHVAAVRCVQYDGRRVVSGGYDYMVKVWDPETEVCLHTLQGHTNRVYSLQFDGVFVVSGSLDTSIRVWDVETGGCVHTLTGHQSLTSGMELRDNILVSGNADSTVRVWDVRTGQCLHTLQGPNKHQSAVTCLQFCRGLVLSSSDDGTVKLWDLRTGAWLRDVVALQSRGSGGVVWRIRASDTRLVCAAGSRNGTEETKLLVLDFDLDDTNNDSDLK</sequence>
<evidence type="ECO:0000256" key="2">
    <source>
        <dbReference type="ARBA" id="ARBA00004906"/>
    </source>
</evidence>
<dbReference type="InterPro" id="IPR001680">
    <property type="entry name" value="WD40_rpt"/>
</dbReference>
<evidence type="ECO:0000256" key="7">
    <source>
        <dbReference type="ARBA" id="ARBA00023242"/>
    </source>
</evidence>
<feature type="domain" description="F-box" evidence="10">
    <location>
        <begin position="117"/>
        <end position="163"/>
    </location>
</feature>
<dbReference type="GO" id="GO:2001205">
    <property type="term" value="P:negative regulation of osteoclast development"/>
    <property type="evidence" value="ECO:0007669"/>
    <property type="project" value="UniProtKB-ARBA"/>
</dbReference>
<dbReference type="GO" id="GO:0043130">
    <property type="term" value="F:ubiquitin binding"/>
    <property type="evidence" value="ECO:0007669"/>
    <property type="project" value="TreeGrafter"/>
</dbReference>
<feature type="repeat" description="WD" evidence="9">
    <location>
        <begin position="456"/>
        <end position="495"/>
    </location>
</feature>
<organism evidence="11 12">
    <name type="scientific">Xiphophorus couchianus</name>
    <name type="common">Monterrey platyfish</name>
    <dbReference type="NCBI Taxonomy" id="32473"/>
    <lineage>
        <taxon>Eukaryota</taxon>
        <taxon>Metazoa</taxon>
        <taxon>Chordata</taxon>
        <taxon>Craniata</taxon>
        <taxon>Vertebrata</taxon>
        <taxon>Euteleostomi</taxon>
        <taxon>Actinopterygii</taxon>
        <taxon>Neopterygii</taxon>
        <taxon>Teleostei</taxon>
        <taxon>Neoteleostei</taxon>
        <taxon>Acanthomorphata</taxon>
        <taxon>Ovalentaria</taxon>
        <taxon>Atherinomorphae</taxon>
        <taxon>Cyprinodontiformes</taxon>
        <taxon>Poeciliidae</taxon>
        <taxon>Poeciliinae</taxon>
        <taxon>Xiphophorus</taxon>
    </lineage>
</organism>
<dbReference type="Pfam" id="PF00400">
    <property type="entry name" value="WD40"/>
    <property type="match status" value="7"/>
</dbReference>
<dbReference type="GO" id="GO:2000060">
    <property type="term" value="P:positive regulation of ubiquitin-dependent protein catabolic process"/>
    <property type="evidence" value="ECO:0007669"/>
    <property type="project" value="UniProtKB-ARBA"/>
</dbReference>
<dbReference type="GO" id="GO:1903378">
    <property type="term" value="P:positive regulation of oxidative stress-induced neuron intrinsic apoptotic signaling pathway"/>
    <property type="evidence" value="ECO:0007669"/>
    <property type="project" value="UniProtKB-ARBA"/>
</dbReference>
<evidence type="ECO:0000256" key="1">
    <source>
        <dbReference type="ARBA" id="ARBA00004123"/>
    </source>
</evidence>
<evidence type="ECO:0000256" key="4">
    <source>
        <dbReference type="ARBA" id="ARBA00022574"/>
    </source>
</evidence>
<dbReference type="InterPro" id="IPR020472">
    <property type="entry name" value="WD40_PAC1"/>
</dbReference>
<dbReference type="Gene3D" id="2.130.10.10">
    <property type="entry name" value="YVTN repeat-like/Quinoprotein amine dehydrogenase"/>
    <property type="match status" value="1"/>
</dbReference>
<dbReference type="GO" id="GO:0001944">
    <property type="term" value="P:vasculature development"/>
    <property type="evidence" value="ECO:0007669"/>
    <property type="project" value="UniProtKB-ARBA"/>
</dbReference>
<dbReference type="SUPFAM" id="SSF50978">
    <property type="entry name" value="WD40 repeat-like"/>
    <property type="match status" value="1"/>
</dbReference>
<evidence type="ECO:0000259" key="10">
    <source>
        <dbReference type="PROSITE" id="PS50181"/>
    </source>
</evidence>